<dbReference type="OrthoDB" id="1517790at2759"/>
<sequence length="223" mass="25660">MSVLSKDVIENRTRLKNINAVTILNCWGCDIENIEILEGATLLEKFSASANKINSLKSLRNCHYLKELYVRKNSIAEIDDLKYIAHLKNLEILWLSQNPCTFIENYRLKVINILPQLSVLDNKSITKSERIEANLLKENLININPKNNDNVKVKKIQRTCSNFESKNVSTINRTVSPFELQSESKQKDKLSENNSVLPAIKLLMSHLSKQEVETLKLYIQNNF</sequence>
<keyword evidence="1" id="KW-0433">Leucine-rich repeat</keyword>
<reference evidence="3 4" key="1">
    <citation type="submission" date="2016-04" db="EMBL/GenBank/DDBJ databases">
        <title>The genome of Intoshia linei affirms orthonectids as highly simplified spiralians.</title>
        <authorList>
            <person name="Mikhailov K.V."/>
            <person name="Slusarev G.S."/>
            <person name="Nikitin M.A."/>
            <person name="Logacheva M.D."/>
            <person name="Penin A."/>
            <person name="Aleoshin V."/>
            <person name="Panchin Y.V."/>
        </authorList>
    </citation>
    <scope>NUCLEOTIDE SEQUENCE [LARGE SCALE GENOMIC DNA]</scope>
    <source>
        <strain evidence="3">Intl2013</strain>
        <tissue evidence="3">Whole animal</tissue>
    </source>
</reference>
<evidence type="ECO:0000313" key="4">
    <source>
        <dbReference type="Proteomes" id="UP000078046"/>
    </source>
</evidence>
<keyword evidence="2" id="KW-0677">Repeat</keyword>
<evidence type="ECO:0000313" key="3">
    <source>
        <dbReference type="EMBL" id="OAF72192.1"/>
    </source>
</evidence>
<dbReference type="PANTHER" id="PTHR18849:SF0">
    <property type="entry name" value="CILIA- AND FLAGELLA-ASSOCIATED PROTEIN 410-RELATED"/>
    <property type="match status" value="1"/>
</dbReference>
<comment type="caution">
    <text evidence="3">The sequence shown here is derived from an EMBL/GenBank/DDBJ whole genome shotgun (WGS) entry which is preliminary data.</text>
</comment>
<dbReference type="AlphaFoldDB" id="A0A177BF40"/>
<protein>
    <submittedName>
        <fullName evidence="3">Uncharacterized protein</fullName>
    </submittedName>
</protein>
<proteinExistence type="predicted"/>
<dbReference type="Proteomes" id="UP000078046">
    <property type="component" value="Unassembled WGS sequence"/>
</dbReference>
<dbReference type="Gene3D" id="3.80.10.10">
    <property type="entry name" value="Ribonuclease Inhibitor"/>
    <property type="match status" value="1"/>
</dbReference>
<keyword evidence="4" id="KW-1185">Reference proteome</keyword>
<dbReference type="PANTHER" id="PTHR18849">
    <property type="entry name" value="LEUCINE RICH REPEAT PROTEIN"/>
    <property type="match status" value="1"/>
</dbReference>
<dbReference type="GO" id="GO:0007010">
    <property type="term" value="P:cytoskeleton organization"/>
    <property type="evidence" value="ECO:0007669"/>
    <property type="project" value="TreeGrafter"/>
</dbReference>
<dbReference type="EMBL" id="LWCA01000001">
    <property type="protein sequence ID" value="OAF72192.1"/>
    <property type="molecule type" value="Genomic_DNA"/>
</dbReference>
<dbReference type="SUPFAM" id="SSF52058">
    <property type="entry name" value="L domain-like"/>
    <property type="match status" value="1"/>
</dbReference>
<accession>A0A177BF40</accession>
<name>A0A177BF40_9BILA</name>
<evidence type="ECO:0000256" key="1">
    <source>
        <dbReference type="ARBA" id="ARBA00022614"/>
    </source>
</evidence>
<evidence type="ECO:0000256" key="2">
    <source>
        <dbReference type="ARBA" id="ARBA00022737"/>
    </source>
</evidence>
<dbReference type="InterPro" id="IPR032675">
    <property type="entry name" value="LRR_dom_sf"/>
</dbReference>
<organism evidence="3 4">
    <name type="scientific">Intoshia linei</name>
    <dbReference type="NCBI Taxonomy" id="1819745"/>
    <lineage>
        <taxon>Eukaryota</taxon>
        <taxon>Metazoa</taxon>
        <taxon>Spiralia</taxon>
        <taxon>Lophotrochozoa</taxon>
        <taxon>Mesozoa</taxon>
        <taxon>Orthonectida</taxon>
        <taxon>Rhopaluridae</taxon>
        <taxon>Intoshia</taxon>
    </lineage>
</organism>
<dbReference type="Pfam" id="PF14580">
    <property type="entry name" value="LRR_9"/>
    <property type="match status" value="1"/>
</dbReference>
<gene>
    <name evidence="3" type="ORF">A3Q56_00007</name>
</gene>